<dbReference type="Proteomes" id="UP001166286">
    <property type="component" value="Unassembled WGS sequence"/>
</dbReference>
<dbReference type="SUPFAM" id="SSF53335">
    <property type="entry name" value="S-adenosyl-L-methionine-dependent methyltransferases"/>
    <property type="match status" value="1"/>
</dbReference>
<accession>A0AA39R427</accession>
<feature type="domain" description="O-methyltransferase C-terminal" evidence="4">
    <location>
        <begin position="91"/>
        <end position="212"/>
    </location>
</feature>
<name>A0AA39R427_9LECA</name>
<organism evidence="5 6">
    <name type="scientific">Cladonia borealis</name>
    <dbReference type="NCBI Taxonomy" id="184061"/>
    <lineage>
        <taxon>Eukaryota</taxon>
        <taxon>Fungi</taxon>
        <taxon>Dikarya</taxon>
        <taxon>Ascomycota</taxon>
        <taxon>Pezizomycotina</taxon>
        <taxon>Lecanoromycetes</taxon>
        <taxon>OSLEUM clade</taxon>
        <taxon>Lecanoromycetidae</taxon>
        <taxon>Lecanorales</taxon>
        <taxon>Lecanorineae</taxon>
        <taxon>Cladoniaceae</taxon>
        <taxon>Cladonia</taxon>
    </lineage>
</organism>
<evidence type="ECO:0000313" key="5">
    <source>
        <dbReference type="EMBL" id="KAK0514488.1"/>
    </source>
</evidence>
<dbReference type="Gene3D" id="3.40.50.150">
    <property type="entry name" value="Vaccinia Virus protein VP39"/>
    <property type="match status" value="1"/>
</dbReference>
<dbReference type="InterPro" id="IPR001077">
    <property type="entry name" value="COMT_C"/>
</dbReference>
<evidence type="ECO:0000256" key="2">
    <source>
        <dbReference type="ARBA" id="ARBA00022679"/>
    </source>
</evidence>
<keyword evidence="6" id="KW-1185">Reference proteome</keyword>
<reference evidence="5" key="1">
    <citation type="submission" date="2023-03" db="EMBL/GenBank/DDBJ databases">
        <title>Complete genome of Cladonia borealis.</title>
        <authorList>
            <person name="Park H."/>
        </authorList>
    </citation>
    <scope>NUCLEOTIDE SEQUENCE</scope>
    <source>
        <strain evidence="5">ANT050790</strain>
    </source>
</reference>
<dbReference type="Pfam" id="PF00891">
    <property type="entry name" value="Methyltransf_2"/>
    <property type="match status" value="1"/>
</dbReference>
<comment type="caution">
    <text evidence="5">The sequence shown here is derived from an EMBL/GenBank/DDBJ whole genome shotgun (WGS) entry which is preliminary data.</text>
</comment>
<dbReference type="AlphaFoldDB" id="A0AA39R427"/>
<dbReference type="GO" id="GO:0008171">
    <property type="term" value="F:O-methyltransferase activity"/>
    <property type="evidence" value="ECO:0007669"/>
    <property type="project" value="InterPro"/>
</dbReference>
<keyword evidence="3" id="KW-0949">S-adenosyl-L-methionine</keyword>
<dbReference type="InterPro" id="IPR016461">
    <property type="entry name" value="COMT-like"/>
</dbReference>
<dbReference type="InterPro" id="IPR029063">
    <property type="entry name" value="SAM-dependent_MTases_sf"/>
</dbReference>
<proteinExistence type="predicted"/>
<protein>
    <recommendedName>
        <fullName evidence="4">O-methyltransferase C-terminal domain-containing protein</fullName>
    </recommendedName>
</protein>
<sequence length="220" mass="25442">MLQKSNLHHAILSKVPEYFEERGFQNPVDTFDGPFQFAMRTRLYYFDWLKSQPWYQSAFNTVMGIQRMNRGEEWFEFYPVKDRLRAGSSETLLVDVGGGLGHDLLAFKKPFPELPGKLIVQDLPVFIDDVKDLPFGIEAMKHDFFTPQPVRYANAYHLRTVLHDWPDKQAREILSNIRLAMNKQSILLINEDALPENNVPLYAAEPDISMMAAFSSLDRA</sequence>
<evidence type="ECO:0000256" key="1">
    <source>
        <dbReference type="ARBA" id="ARBA00022603"/>
    </source>
</evidence>
<gene>
    <name evidence="5" type="ORF">JMJ35_003105</name>
</gene>
<dbReference type="PANTHER" id="PTHR43712">
    <property type="entry name" value="PUTATIVE (AFU_ORTHOLOGUE AFUA_4G14580)-RELATED"/>
    <property type="match status" value="1"/>
</dbReference>
<keyword evidence="2" id="KW-0808">Transferase</keyword>
<dbReference type="PROSITE" id="PS51683">
    <property type="entry name" value="SAM_OMT_II"/>
    <property type="match status" value="1"/>
</dbReference>
<dbReference type="GO" id="GO:0032259">
    <property type="term" value="P:methylation"/>
    <property type="evidence" value="ECO:0007669"/>
    <property type="project" value="UniProtKB-KW"/>
</dbReference>
<evidence type="ECO:0000259" key="4">
    <source>
        <dbReference type="Pfam" id="PF00891"/>
    </source>
</evidence>
<dbReference type="PANTHER" id="PTHR43712:SF11">
    <property type="entry name" value="O-METHYLTRANSFERASE (AFU_ORTHOLOGUE AFUA_2G17820)-RELATED"/>
    <property type="match status" value="1"/>
</dbReference>
<keyword evidence="1" id="KW-0489">Methyltransferase</keyword>
<evidence type="ECO:0000313" key="6">
    <source>
        <dbReference type="Proteomes" id="UP001166286"/>
    </source>
</evidence>
<dbReference type="EMBL" id="JAFEKC020000005">
    <property type="protein sequence ID" value="KAK0514488.1"/>
    <property type="molecule type" value="Genomic_DNA"/>
</dbReference>
<evidence type="ECO:0000256" key="3">
    <source>
        <dbReference type="ARBA" id="ARBA00022691"/>
    </source>
</evidence>